<dbReference type="InterPro" id="IPR011335">
    <property type="entry name" value="Restrct_endonuc-II-like"/>
</dbReference>
<comment type="caution">
    <text evidence="3">The sequence shown here is derived from an EMBL/GenBank/DDBJ whole genome shotgun (WGS) entry which is preliminary data.</text>
</comment>
<dbReference type="InterPro" id="IPR003509">
    <property type="entry name" value="UPF0102_YraN-like"/>
</dbReference>
<reference evidence="3 4" key="1">
    <citation type="journal article" date="2016" name="Nat. Commun.">
        <title>Thousands of microbial genomes shed light on interconnected biogeochemical processes in an aquifer system.</title>
        <authorList>
            <person name="Anantharaman K."/>
            <person name="Brown C.T."/>
            <person name="Hug L.A."/>
            <person name="Sharon I."/>
            <person name="Castelle C.J."/>
            <person name="Probst A.J."/>
            <person name="Thomas B.C."/>
            <person name="Singh A."/>
            <person name="Wilkins M.J."/>
            <person name="Karaoz U."/>
            <person name="Brodie E.L."/>
            <person name="Williams K.H."/>
            <person name="Hubbard S.S."/>
            <person name="Banfield J.F."/>
        </authorList>
    </citation>
    <scope>NUCLEOTIDE SEQUENCE [LARGE SCALE GENOMIC DNA]</scope>
</reference>
<protein>
    <recommendedName>
        <fullName evidence="2">UPF0102 protein A3D03_05255</fullName>
    </recommendedName>
</protein>
<dbReference type="InterPro" id="IPR011856">
    <property type="entry name" value="tRNA_endonuc-like_dom_sf"/>
</dbReference>
<evidence type="ECO:0000313" key="3">
    <source>
        <dbReference type="EMBL" id="OGG20593.1"/>
    </source>
</evidence>
<evidence type="ECO:0000256" key="2">
    <source>
        <dbReference type="HAMAP-Rule" id="MF_00048"/>
    </source>
</evidence>
<dbReference type="PANTHER" id="PTHR34039:SF1">
    <property type="entry name" value="UPF0102 PROTEIN YRAN"/>
    <property type="match status" value="1"/>
</dbReference>
<dbReference type="GO" id="GO:0003676">
    <property type="term" value="F:nucleic acid binding"/>
    <property type="evidence" value="ECO:0007669"/>
    <property type="project" value="InterPro"/>
</dbReference>
<proteinExistence type="inferred from homology"/>
<dbReference type="Gene3D" id="3.40.1350.10">
    <property type="match status" value="1"/>
</dbReference>
<sequence>MKSKNNLLLGRLGEKEAEKYLSSKNYKIIARNFRTRNGEIDIVAQESNILVFVEVKTRRNNKFGLPEEAITPWKIRALIRAAQYFLLTKNKLSSSYRIDVVSIKLDENDKPEQIKLYKNITL</sequence>
<evidence type="ECO:0000256" key="1">
    <source>
        <dbReference type="ARBA" id="ARBA00006738"/>
    </source>
</evidence>
<comment type="similarity">
    <text evidence="1 2">Belongs to the UPF0102 family.</text>
</comment>
<evidence type="ECO:0000313" key="4">
    <source>
        <dbReference type="Proteomes" id="UP000177092"/>
    </source>
</evidence>
<dbReference type="HAMAP" id="MF_00048">
    <property type="entry name" value="UPF0102"/>
    <property type="match status" value="1"/>
</dbReference>
<dbReference type="Proteomes" id="UP000177092">
    <property type="component" value="Unassembled WGS sequence"/>
</dbReference>
<dbReference type="AlphaFoldDB" id="A0A1F6A7V2"/>
<dbReference type="SUPFAM" id="SSF52980">
    <property type="entry name" value="Restriction endonuclease-like"/>
    <property type="match status" value="1"/>
</dbReference>
<dbReference type="Pfam" id="PF02021">
    <property type="entry name" value="UPF0102"/>
    <property type="match status" value="1"/>
</dbReference>
<dbReference type="PANTHER" id="PTHR34039">
    <property type="entry name" value="UPF0102 PROTEIN YRAN"/>
    <property type="match status" value="1"/>
</dbReference>
<dbReference type="NCBIfam" id="NF009154">
    <property type="entry name" value="PRK12497.3-3"/>
    <property type="match status" value="1"/>
</dbReference>
<dbReference type="CDD" id="cd20736">
    <property type="entry name" value="PoNe_Nuclease"/>
    <property type="match status" value="1"/>
</dbReference>
<gene>
    <name evidence="3" type="ORF">A3D03_05255</name>
</gene>
<dbReference type="STRING" id="1798384.A3D03_05255"/>
<accession>A0A1F6A7V2</accession>
<dbReference type="NCBIfam" id="NF009150">
    <property type="entry name" value="PRK12497.1-3"/>
    <property type="match status" value="1"/>
</dbReference>
<dbReference type="EMBL" id="MFJN01000041">
    <property type="protein sequence ID" value="OGG20593.1"/>
    <property type="molecule type" value="Genomic_DNA"/>
</dbReference>
<organism evidence="3 4">
    <name type="scientific">Candidatus Gottesmanbacteria bacterium RIFCSPHIGHO2_02_FULL_40_13</name>
    <dbReference type="NCBI Taxonomy" id="1798384"/>
    <lineage>
        <taxon>Bacteria</taxon>
        <taxon>Candidatus Gottesmaniibacteriota</taxon>
    </lineage>
</organism>
<name>A0A1F6A7V2_9BACT</name>